<evidence type="ECO:0000259" key="4">
    <source>
        <dbReference type="PROSITE" id="PS50042"/>
    </source>
</evidence>
<dbReference type="PROSITE" id="PS51063">
    <property type="entry name" value="HTH_CRP_2"/>
    <property type="match status" value="1"/>
</dbReference>
<keyword evidence="2" id="KW-0238">DNA-binding</keyword>
<dbReference type="SUPFAM" id="SSF46785">
    <property type="entry name" value="Winged helix' DNA-binding domain"/>
    <property type="match status" value="1"/>
</dbReference>
<proteinExistence type="predicted"/>
<evidence type="ECO:0000313" key="7">
    <source>
        <dbReference type="Proteomes" id="UP000824140"/>
    </source>
</evidence>
<dbReference type="PROSITE" id="PS50042">
    <property type="entry name" value="CNMP_BINDING_3"/>
    <property type="match status" value="1"/>
</dbReference>
<sequence length="222" mass="23585">MENLAAAAASKLFCGLKPDEVAALLAAANARWRAYARGETIFLAGSRARDIGIVCAGEVCVAREEIAGERSLLAHLSAGDLFAEAYACAGAARLPVSAMAAQDCQVLLVNAQALLAAQEPAAACAAVRENLIRILAQKSVLLNRRLAHLSHRSTREKLLSYFAGQAARQGNPFTVPTRQEMADFLCVERSAMCAVMGKMRAAGEIAVEGRKIRLLPRRGPNA</sequence>
<dbReference type="SUPFAM" id="SSF51206">
    <property type="entry name" value="cAMP-binding domain-like"/>
    <property type="match status" value="1"/>
</dbReference>
<evidence type="ECO:0000256" key="1">
    <source>
        <dbReference type="ARBA" id="ARBA00023015"/>
    </source>
</evidence>
<dbReference type="AlphaFoldDB" id="A0A9D1G221"/>
<keyword evidence="3" id="KW-0804">Transcription</keyword>
<dbReference type="Proteomes" id="UP000824140">
    <property type="component" value="Unassembled WGS sequence"/>
</dbReference>
<dbReference type="InterPro" id="IPR000595">
    <property type="entry name" value="cNMP-bd_dom"/>
</dbReference>
<dbReference type="GO" id="GO:0006355">
    <property type="term" value="P:regulation of DNA-templated transcription"/>
    <property type="evidence" value="ECO:0007669"/>
    <property type="project" value="InterPro"/>
</dbReference>
<organism evidence="6 7">
    <name type="scientific">Candidatus Alectryocaccomicrobium excrementavium</name>
    <dbReference type="NCBI Taxonomy" id="2840668"/>
    <lineage>
        <taxon>Bacteria</taxon>
        <taxon>Bacillati</taxon>
        <taxon>Bacillota</taxon>
        <taxon>Clostridia</taxon>
        <taxon>Candidatus Alectryocaccomicrobium</taxon>
    </lineage>
</organism>
<feature type="domain" description="Cyclic nucleotide-binding" evidence="4">
    <location>
        <begin position="12"/>
        <end position="114"/>
    </location>
</feature>
<evidence type="ECO:0000259" key="5">
    <source>
        <dbReference type="PROSITE" id="PS51063"/>
    </source>
</evidence>
<accession>A0A9D1G221</accession>
<dbReference type="InterPro" id="IPR012318">
    <property type="entry name" value="HTH_CRP"/>
</dbReference>
<evidence type="ECO:0000313" key="6">
    <source>
        <dbReference type="EMBL" id="HIS93045.1"/>
    </source>
</evidence>
<dbReference type="InterPro" id="IPR036390">
    <property type="entry name" value="WH_DNA-bd_sf"/>
</dbReference>
<dbReference type="SMART" id="SM00100">
    <property type="entry name" value="cNMP"/>
    <property type="match status" value="1"/>
</dbReference>
<dbReference type="CDD" id="cd00038">
    <property type="entry name" value="CAP_ED"/>
    <property type="match status" value="1"/>
</dbReference>
<reference evidence="6" key="2">
    <citation type="journal article" date="2021" name="PeerJ">
        <title>Extensive microbial diversity within the chicken gut microbiome revealed by metagenomics and culture.</title>
        <authorList>
            <person name="Gilroy R."/>
            <person name="Ravi A."/>
            <person name="Getino M."/>
            <person name="Pursley I."/>
            <person name="Horton D.L."/>
            <person name="Alikhan N.F."/>
            <person name="Baker D."/>
            <person name="Gharbi K."/>
            <person name="Hall N."/>
            <person name="Watson M."/>
            <person name="Adriaenssens E.M."/>
            <person name="Foster-Nyarko E."/>
            <person name="Jarju S."/>
            <person name="Secka A."/>
            <person name="Antonio M."/>
            <person name="Oren A."/>
            <person name="Chaudhuri R.R."/>
            <person name="La Ragione R."/>
            <person name="Hildebrand F."/>
            <person name="Pallen M.J."/>
        </authorList>
    </citation>
    <scope>NUCLEOTIDE SEQUENCE</scope>
    <source>
        <strain evidence="6">13766</strain>
    </source>
</reference>
<evidence type="ECO:0000256" key="3">
    <source>
        <dbReference type="ARBA" id="ARBA00023163"/>
    </source>
</evidence>
<keyword evidence="1" id="KW-0805">Transcription regulation</keyword>
<dbReference type="InterPro" id="IPR014710">
    <property type="entry name" value="RmlC-like_jellyroll"/>
</dbReference>
<dbReference type="EMBL" id="DVJN01000171">
    <property type="protein sequence ID" value="HIS93045.1"/>
    <property type="molecule type" value="Genomic_DNA"/>
</dbReference>
<dbReference type="InterPro" id="IPR018490">
    <property type="entry name" value="cNMP-bd_dom_sf"/>
</dbReference>
<dbReference type="GO" id="GO:0003677">
    <property type="term" value="F:DNA binding"/>
    <property type="evidence" value="ECO:0007669"/>
    <property type="project" value="UniProtKB-KW"/>
</dbReference>
<dbReference type="Gene3D" id="2.60.120.10">
    <property type="entry name" value="Jelly Rolls"/>
    <property type="match status" value="1"/>
</dbReference>
<comment type="caution">
    <text evidence="6">The sequence shown here is derived from an EMBL/GenBank/DDBJ whole genome shotgun (WGS) entry which is preliminary data.</text>
</comment>
<evidence type="ECO:0000256" key="2">
    <source>
        <dbReference type="ARBA" id="ARBA00023125"/>
    </source>
</evidence>
<protein>
    <submittedName>
        <fullName evidence="6">Crp/Fnr family transcriptional regulator</fullName>
    </submittedName>
</protein>
<name>A0A9D1G221_9FIRM</name>
<gene>
    <name evidence="6" type="ORF">IAA84_08545</name>
</gene>
<dbReference type="Pfam" id="PF00027">
    <property type="entry name" value="cNMP_binding"/>
    <property type="match status" value="1"/>
</dbReference>
<feature type="domain" description="HTH crp-type" evidence="5">
    <location>
        <begin position="152"/>
        <end position="218"/>
    </location>
</feature>
<reference evidence="6" key="1">
    <citation type="submission" date="2020-10" db="EMBL/GenBank/DDBJ databases">
        <authorList>
            <person name="Gilroy R."/>
        </authorList>
    </citation>
    <scope>NUCLEOTIDE SEQUENCE</scope>
    <source>
        <strain evidence="6">13766</strain>
    </source>
</reference>